<keyword evidence="2" id="KW-0732">Signal</keyword>
<dbReference type="EMBL" id="JAAVJC010000042">
    <property type="protein sequence ID" value="NJQ14876.1"/>
    <property type="molecule type" value="Genomic_DNA"/>
</dbReference>
<feature type="region of interest" description="Disordered" evidence="1">
    <location>
        <begin position="47"/>
        <end position="110"/>
    </location>
</feature>
<dbReference type="RefSeq" id="WP_168087660.1">
    <property type="nucleotide sequence ID" value="NZ_JAAVJC010000042.1"/>
</dbReference>
<evidence type="ECO:0000256" key="2">
    <source>
        <dbReference type="SAM" id="SignalP"/>
    </source>
</evidence>
<evidence type="ECO:0000313" key="3">
    <source>
        <dbReference type="EMBL" id="NJQ14876.1"/>
    </source>
</evidence>
<protein>
    <submittedName>
        <fullName evidence="3">Uncharacterized protein</fullName>
    </submittedName>
</protein>
<gene>
    <name evidence="3" type="ORF">HCN52_07945</name>
</gene>
<name>A0ABX1C9E8_9ACTN</name>
<reference evidence="3 4" key="1">
    <citation type="submission" date="2020-03" db="EMBL/GenBank/DDBJ databases">
        <title>Draft genome of Streptomyces sp. ventii, isolated from the Axial Seamount in the Pacific Ocean, and resequencing of the two type strains Streptomyces lonarensis strain NCL 716 and Streptomyces bohaiensis strain 11A07.</title>
        <authorList>
            <person name="Loughran R.M."/>
            <person name="Pfannmuller K.M."/>
            <person name="Wasson B.J."/>
            <person name="Deadmond M.C."/>
            <person name="Paddock B.E."/>
            <person name="Koyack M.J."/>
            <person name="Gallegos D.A."/>
            <person name="Mitchell E.A."/>
            <person name="Ushijima B."/>
            <person name="Saw J.H."/>
            <person name="Mcphail K.L."/>
            <person name="Videau P."/>
        </authorList>
    </citation>
    <scope>NUCLEOTIDE SEQUENCE [LARGE SCALE GENOMIC DNA]</scope>
    <source>
        <strain evidence="3 4">11A07</strain>
    </source>
</reference>
<proteinExistence type="predicted"/>
<organism evidence="3 4">
    <name type="scientific">Streptomyces bohaiensis</name>
    <dbReference type="NCBI Taxonomy" id="1431344"/>
    <lineage>
        <taxon>Bacteria</taxon>
        <taxon>Bacillati</taxon>
        <taxon>Actinomycetota</taxon>
        <taxon>Actinomycetes</taxon>
        <taxon>Kitasatosporales</taxon>
        <taxon>Streptomycetaceae</taxon>
        <taxon>Streptomyces</taxon>
    </lineage>
</organism>
<comment type="caution">
    <text evidence="3">The sequence shown here is derived from an EMBL/GenBank/DDBJ whole genome shotgun (WGS) entry which is preliminary data.</text>
</comment>
<feature type="chain" id="PRO_5045814254" evidence="2">
    <location>
        <begin position="24"/>
        <end position="110"/>
    </location>
</feature>
<accession>A0ABX1C9E8</accession>
<evidence type="ECO:0000256" key="1">
    <source>
        <dbReference type="SAM" id="MobiDB-lite"/>
    </source>
</evidence>
<keyword evidence="4" id="KW-1185">Reference proteome</keyword>
<sequence length="110" mass="10313">MISTRFRSAGILTTMALTAGVVAAVAGGGPSLPQPGVPAAAFAVLASDGSGEGPSAWPASDGSGEGPSDRPTSDGSGEGPSDRPTSDGSGEGPSDRPTSDGSGEGPSGQG</sequence>
<feature type="signal peptide" evidence="2">
    <location>
        <begin position="1"/>
        <end position="23"/>
    </location>
</feature>
<evidence type="ECO:0000313" key="4">
    <source>
        <dbReference type="Proteomes" id="UP000727056"/>
    </source>
</evidence>
<dbReference type="Proteomes" id="UP000727056">
    <property type="component" value="Unassembled WGS sequence"/>
</dbReference>